<name>A0A564ZMP5_9BACT</name>
<keyword evidence="2" id="KW-1185">Reference proteome</keyword>
<evidence type="ECO:0000313" key="2">
    <source>
        <dbReference type="Proteomes" id="UP000334340"/>
    </source>
</evidence>
<evidence type="ECO:0000313" key="1">
    <source>
        <dbReference type="EMBL" id="VUZ86366.1"/>
    </source>
</evidence>
<gene>
    <name evidence="1" type="ORF">MELA_02769</name>
</gene>
<dbReference type="Proteomes" id="UP000334340">
    <property type="component" value="Unassembled WGS sequence"/>
</dbReference>
<dbReference type="AlphaFoldDB" id="A0A564ZMP5"/>
<protein>
    <submittedName>
        <fullName evidence="1">Uncharacterized protein</fullName>
    </submittedName>
</protein>
<proteinExistence type="predicted"/>
<dbReference type="EMBL" id="CABIKM010000053">
    <property type="protein sequence ID" value="VUZ86366.1"/>
    <property type="molecule type" value="Genomic_DNA"/>
</dbReference>
<organism evidence="1 2">
    <name type="scientific">Candidatus Methylomirabilis lanthanidiphila</name>
    <dbReference type="NCBI Taxonomy" id="2211376"/>
    <lineage>
        <taxon>Bacteria</taxon>
        <taxon>Candidatus Methylomirabilota</taxon>
        <taxon>Candidatus Methylomirabilia</taxon>
        <taxon>Candidatus Methylomirabilales</taxon>
        <taxon>Candidatus Methylomirabilaceae</taxon>
        <taxon>Candidatus Methylomirabilis</taxon>
    </lineage>
</organism>
<reference evidence="1 2" key="1">
    <citation type="submission" date="2019-07" db="EMBL/GenBank/DDBJ databases">
        <authorList>
            <person name="Cremers G."/>
        </authorList>
    </citation>
    <scope>NUCLEOTIDE SEQUENCE [LARGE SCALE GENOMIC DNA]</scope>
</reference>
<sequence>MLVTSHRRKVWEVIVEPDTGAKVLVGHLRIMPTVGAAFAPMGPIEIPLPSLKNGRKLPHIVRIL</sequence>
<accession>A0A564ZMP5</accession>